<accession>A0A545UXK8</accession>
<name>A0A545UXK8_9HYPO</name>
<feature type="region of interest" description="Disordered" evidence="1">
    <location>
        <begin position="1"/>
        <end position="24"/>
    </location>
</feature>
<evidence type="ECO:0000313" key="3">
    <source>
        <dbReference type="Proteomes" id="UP000315783"/>
    </source>
</evidence>
<keyword evidence="3" id="KW-1185">Reference proteome</keyword>
<sequence length="181" mass="19885">MPRQREDIYPQSSVPGPPEQCRPSVSRLKLGESLQTVKPRQLRMRKSISCHVTDALFILAPYCRLDVQRKNYTAFKTTLAAVLPSSTTPTPANRTTVMHPMSMARPSLLATQAMISPSRRALARAIISKFTIVDPLESLPRTQACRPNTTPIFLVTNVVKSAARSGGPAQKVLGRFATSVD</sequence>
<reference evidence="2 3" key="1">
    <citation type="journal article" date="2019" name="Appl. Microbiol. Biotechnol.">
        <title>Genome sequence of Isaria javanica and comparative genome analysis insights into family S53 peptidase evolution in fungal entomopathogens.</title>
        <authorList>
            <person name="Lin R."/>
            <person name="Zhang X."/>
            <person name="Xin B."/>
            <person name="Zou M."/>
            <person name="Gao Y."/>
            <person name="Qin F."/>
            <person name="Hu Q."/>
            <person name="Xie B."/>
            <person name="Cheng X."/>
        </authorList>
    </citation>
    <scope>NUCLEOTIDE SEQUENCE [LARGE SCALE GENOMIC DNA]</scope>
    <source>
        <strain evidence="2 3">IJ1G</strain>
    </source>
</reference>
<dbReference type="AlphaFoldDB" id="A0A545UXK8"/>
<comment type="caution">
    <text evidence="2">The sequence shown here is derived from an EMBL/GenBank/DDBJ whole genome shotgun (WGS) entry which is preliminary data.</text>
</comment>
<evidence type="ECO:0000313" key="2">
    <source>
        <dbReference type="EMBL" id="TQV94200.1"/>
    </source>
</evidence>
<dbReference type="Proteomes" id="UP000315783">
    <property type="component" value="Unassembled WGS sequence"/>
</dbReference>
<protein>
    <submittedName>
        <fullName evidence="2">Uncharacterized protein</fullName>
    </submittedName>
</protein>
<gene>
    <name evidence="2" type="ORF">IF1G_07079</name>
</gene>
<proteinExistence type="predicted"/>
<evidence type="ECO:0000256" key="1">
    <source>
        <dbReference type="SAM" id="MobiDB-lite"/>
    </source>
</evidence>
<dbReference type="EMBL" id="SPUK01000010">
    <property type="protein sequence ID" value="TQV94200.1"/>
    <property type="molecule type" value="Genomic_DNA"/>
</dbReference>
<organism evidence="2 3">
    <name type="scientific">Cordyceps javanica</name>
    <dbReference type="NCBI Taxonomy" id="43265"/>
    <lineage>
        <taxon>Eukaryota</taxon>
        <taxon>Fungi</taxon>
        <taxon>Dikarya</taxon>
        <taxon>Ascomycota</taxon>
        <taxon>Pezizomycotina</taxon>
        <taxon>Sordariomycetes</taxon>
        <taxon>Hypocreomycetidae</taxon>
        <taxon>Hypocreales</taxon>
        <taxon>Cordycipitaceae</taxon>
        <taxon>Cordyceps</taxon>
    </lineage>
</organism>